<dbReference type="InParanoid" id="A0A1X7TIK1"/>
<proteinExistence type="predicted"/>
<reference evidence="1" key="1">
    <citation type="submission" date="2017-05" db="UniProtKB">
        <authorList>
            <consortium name="EnsemblMetazoa"/>
        </authorList>
    </citation>
    <scope>IDENTIFICATION</scope>
</reference>
<name>A0A1X7TIK1_AMPQE</name>
<evidence type="ECO:0000313" key="1">
    <source>
        <dbReference type="EnsemblMetazoa" id="Aqu2.1.14592_001"/>
    </source>
</evidence>
<organism evidence="1">
    <name type="scientific">Amphimedon queenslandica</name>
    <name type="common">Sponge</name>
    <dbReference type="NCBI Taxonomy" id="400682"/>
    <lineage>
        <taxon>Eukaryota</taxon>
        <taxon>Metazoa</taxon>
        <taxon>Porifera</taxon>
        <taxon>Demospongiae</taxon>
        <taxon>Heteroscleromorpha</taxon>
        <taxon>Haplosclerida</taxon>
        <taxon>Niphatidae</taxon>
        <taxon>Amphimedon</taxon>
    </lineage>
</organism>
<sequence>MATSSVHSVQDLTEFFEELKVEGRQAKYVSNSEKQSELRKLKAEIDINTIKCSITKQQGRLGEELKEQKLQKQHDLQHHVRISCYFQQLLSEWKKKEEYADNLTATNIVKSKLLTQESREETNDEIFEDVVSDLDDIKKYEASKKLHTMKKAVKLITNAIKEQEKVKNKVVEVRTALHTTLIVTRLQEHKSLDGLQHLISILPADSMYYNQEATKAIDQIHKHARMQAITTGNTEAIPPVKGAESSSDDPWERKIQIDKECDESFESAKNQVAEAKKLTSGTKKEIKGVALMQKVADNIQGDFQPEVIALLNEELTPKNSSSLSEESYKRMY</sequence>
<dbReference type="AlphaFoldDB" id="A0A1X7TIK1"/>
<dbReference type="EnsemblMetazoa" id="Aqu2.1.14592_001">
    <property type="protein sequence ID" value="Aqu2.1.14592_001"/>
    <property type="gene ID" value="Aqu2.1.14592"/>
</dbReference>
<accession>A0A1X7TIK1</accession>
<protein>
    <submittedName>
        <fullName evidence="1">Uncharacterized protein</fullName>
    </submittedName>
</protein>